<reference evidence="6 7" key="1">
    <citation type="submission" date="2016-10" db="EMBL/GenBank/DDBJ databases">
        <authorList>
            <person name="de Groot N.N."/>
        </authorList>
    </citation>
    <scope>NUCLEOTIDE SEQUENCE [LARGE SCALE GENOMIC DNA]</scope>
    <source>
        <strain evidence="6 7">DSM 23995</strain>
    </source>
</reference>
<dbReference type="PANTHER" id="PTHR43585:SF2">
    <property type="entry name" value="ATP-GRASP ENZYME FSQD"/>
    <property type="match status" value="1"/>
</dbReference>
<dbReference type="GO" id="GO:0046872">
    <property type="term" value="F:metal ion binding"/>
    <property type="evidence" value="ECO:0007669"/>
    <property type="project" value="InterPro"/>
</dbReference>
<dbReference type="Pfam" id="PF18603">
    <property type="entry name" value="LAL_C2"/>
    <property type="match status" value="1"/>
</dbReference>
<accession>A0A1I1ZFZ0</accession>
<gene>
    <name evidence="6" type="ORF">SAMN05192532_101215</name>
</gene>
<sequence length="404" mass="46065">MDSILFIGTNKSGASWEAIKAAKELQFRTIVVTDKEKLAAQREEFAEIDEIKWMDLSRLDEMKKYINELKKDNYKIKGILSFIDPYVSTAAKLSEEYGISAFSTKAIEEMEDKIQTKERLKYSSIISPYDVISGNTKVSSLVDKINQSFPVIVKPSRSTGSKGVFRVDNKTDLKKKITYLQKKEPRLPVIVEPYLEGVQYVVEVIVKKKQPYILAVIHQEIRDNDPFIVTGYTTLPERHKDPAIKEVVWSVVNMFQMENGTFHIEMRHVNNEWKLIEVNPRISGGAMNRIIYHYSGVNPALETLKLYLGQDIDVAKKRESFIHTYYVTVQTAGSVLKVTGKEAALESEGVREVYIKPRKGMTIRYPSSMGHRYAYVMAAGNNIEQAKENAIVAAKKIKFHIVPL</sequence>
<dbReference type="EMBL" id="FONT01000001">
    <property type="protein sequence ID" value="SFE30502.1"/>
    <property type="molecule type" value="Genomic_DNA"/>
</dbReference>
<dbReference type="PANTHER" id="PTHR43585">
    <property type="entry name" value="FUMIPYRROLE BIOSYNTHESIS PROTEIN C"/>
    <property type="match status" value="1"/>
</dbReference>
<dbReference type="OrthoDB" id="9803907at2"/>
<dbReference type="InterPro" id="IPR041472">
    <property type="entry name" value="BL00235/CARNS1_N"/>
</dbReference>
<dbReference type="PROSITE" id="PS00867">
    <property type="entry name" value="CPSASE_2"/>
    <property type="match status" value="1"/>
</dbReference>
<evidence type="ECO:0000256" key="3">
    <source>
        <dbReference type="ARBA" id="ARBA00022840"/>
    </source>
</evidence>
<protein>
    <submittedName>
        <fullName evidence="6">Biotin carboxylase</fullName>
    </submittedName>
</protein>
<name>A0A1I1ZFZ0_9BACI</name>
<keyword evidence="7" id="KW-1185">Reference proteome</keyword>
<dbReference type="PROSITE" id="PS50975">
    <property type="entry name" value="ATP_GRASP"/>
    <property type="match status" value="1"/>
</dbReference>
<dbReference type="InterPro" id="IPR011761">
    <property type="entry name" value="ATP-grasp"/>
</dbReference>
<proteinExistence type="predicted"/>
<keyword evidence="3 4" id="KW-0067">ATP-binding</keyword>
<evidence type="ECO:0000256" key="4">
    <source>
        <dbReference type="PROSITE-ProRule" id="PRU00409"/>
    </source>
</evidence>
<dbReference type="InterPro" id="IPR005479">
    <property type="entry name" value="CPAse_ATP-bd"/>
</dbReference>
<keyword evidence="2 4" id="KW-0547">Nucleotide-binding</keyword>
<dbReference type="InterPro" id="IPR052032">
    <property type="entry name" value="ATP-dep_AA_Ligase"/>
</dbReference>
<dbReference type="Pfam" id="PF13535">
    <property type="entry name" value="ATP-grasp_4"/>
    <property type="match status" value="1"/>
</dbReference>
<dbReference type="InterPro" id="IPR040570">
    <property type="entry name" value="LAL_C2"/>
</dbReference>
<evidence type="ECO:0000313" key="6">
    <source>
        <dbReference type="EMBL" id="SFE30502.1"/>
    </source>
</evidence>
<evidence type="ECO:0000256" key="2">
    <source>
        <dbReference type="ARBA" id="ARBA00022741"/>
    </source>
</evidence>
<evidence type="ECO:0000313" key="7">
    <source>
        <dbReference type="Proteomes" id="UP000199516"/>
    </source>
</evidence>
<organism evidence="6 7">
    <name type="scientific">Alteribacillus iranensis</name>
    <dbReference type="NCBI Taxonomy" id="930128"/>
    <lineage>
        <taxon>Bacteria</taxon>
        <taxon>Bacillati</taxon>
        <taxon>Bacillota</taxon>
        <taxon>Bacilli</taxon>
        <taxon>Bacillales</taxon>
        <taxon>Bacillaceae</taxon>
        <taxon>Alteribacillus</taxon>
    </lineage>
</organism>
<evidence type="ECO:0000256" key="1">
    <source>
        <dbReference type="ARBA" id="ARBA00022598"/>
    </source>
</evidence>
<dbReference type="Gene3D" id="3.30.470.20">
    <property type="entry name" value="ATP-grasp fold, B domain"/>
    <property type="match status" value="1"/>
</dbReference>
<dbReference type="SUPFAM" id="SSF56059">
    <property type="entry name" value="Glutathione synthetase ATP-binding domain-like"/>
    <property type="match status" value="1"/>
</dbReference>
<dbReference type="Pfam" id="PF18130">
    <property type="entry name" value="ATPgrasp_N"/>
    <property type="match status" value="1"/>
</dbReference>
<feature type="domain" description="ATP-grasp" evidence="5">
    <location>
        <begin position="117"/>
        <end position="308"/>
    </location>
</feature>
<dbReference type="AlphaFoldDB" id="A0A1I1ZFZ0"/>
<keyword evidence="1" id="KW-0436">Ligase</keyword>
<evidence type="ECO:0000259" key="5">
    <source>
        <dbReference type="PROSITE" id="PS50975"/>
    </source>
</evidence>
<dbReference type="GO" id="GO:0005524">
    <property type="term" value="F:ATP binding"/>
    <property type="evidence" value="ECO:0007669"/>
    <property type="project" value="UniProtKB-UniRule"/>
</dbReference>
<dbReference type="RefSeq" id="WP_091656240.1">
    <property type="nucleotide sequence ID" value="NZ_FONT01000001.1"/>
</dbReference>
<dbReference type="Gene3D" id="3.40.50.20">
    <property type="match status" value="1"/>
</dbReference>
<dbReference type="Proteomes" id="UP000199516">
    <property type="component" value="Unassembled WGS sequence"/>
</dbReference>
<dbReference type="STRING" id="930128.SAMN05192532_101215"/>
<dbReference type="GO" id="GO:0016874">
    <property type="term" value="F:ligase activity"/>
    <property type="evidence" value="ECO:0007669"/>
    <property type="project" value="UniProtKB-KW"/>
</dbReference>